<feature type="non-terminal residue" evidence="1">
    <location>
        <position position="61"/>
    </location>
</feature>
<dbReference type="AlphaFoldDB" id="X1GAY2"/>
<organism evidence="1">
    <name type="scientific">marine sediment metagenome</name>
    <dbReference type="NCBI Taxonomy" id="412755"/>
    <lineage>
        <taxon>unclassified sequences</taxon>
        <taxon>metagenomes</taxon>
        <taxon>ecological metagenomes</taxon>
    </lineage>
</organism>
<reference evidence="1" key="1">
    <citation type="journal article" date="2014" name="Front. Microbiol.">
        <title>High frequency of phylogenetically diverse reductive dehalogenase-homologous genes in deep subseafloor sedimentary metagenomes.</title>
        <authorList>
            <person name="Kawai M."/>
            <person name="Futagami T."/>
            <person name="Toyoda A."/>
            <person name="Takaki Y."/>
            <person name="Nishi S."/>
            <person name="Hori S."/>
            <person name="Arai W."/>
            <person name="Tsubouchi T."/>
            <person name="Morono Y."/>
            <person name="Uchiyama I."/>
            <person name="Ito T."/>
            <person name="Fujiyama A."/>
            <person name="Inagaki F."/>
            <person name="Takami H."/>
        </authorList>
    </citation>
    <scope>NUCLEOTIDE SEQUENCE</scope>
    <source>
        <strain evidence="1">Expedition CK06-06</strain>
    </source>
</reference>
<dbReference type="EMBL" id="BARU01016994">
    <property type="protein sequence ID" value="GAH55051.1"/>
    <property type="molecule type" value="Genomic_DNA"/>
</dbReference>
<accession>X1GAY2</accession>
<proteinExistence type="predicted"/>
<protein>
    <submittedName>
        <fullName evidence="1">Uncharacterized protein</fullName>
    </submittedName>
</protein>
<comment type="caution">
    <text evidence="1">The sequence shown here is derived from an EMBL/GenBank/DDBJ whole genome shotgun (WGS) entry which is preliminary data.</text>
</comment>
<sequence length="61" mass="7188">MSDSAKNIIKFLCDRFFELDYYPTSLSALLDLPIDKLRDFTQKDISKFNKIDIKILRDLTT</sequence>
<name>X1GAY2_9ZZZZ</name>
<evidence type="ECO:0000313" key="1">
    <source>
        <dbReference type="EMBL" id="GAH55051.1"/>
    </source>
</evidence>
<gene>
    <name evidence="1" type="ORF">S03H2_28213</name>
</gene>